<dbReference type="Pfam" id="PF13913">
    <property type="entry name" value="zf-C2HC_2"/>
    <property type="match status" value="2"/>
</dbReference>
<feature type="compositionally biased region" description="Basic and acidic residues" evidence="8">
    <location>
        <begin position="677"/>
        <end position="695"/>
    </location>
</feature>
<evidence type="ECO:0000256" key="2">
    <source>
        <dbReference type="ARBA" id="ARBA00022723"/>
    </source>
</evidence>
<feature type="compositionally biased region" description="Low complexity" evidence="8">
    <location>
        <begin position="702"/>
        <end position="713"/>
    </location>
</feature>
<feature type="compositionally biased region" description="Polar residues" evidence="8">
    <location>
        <begin position="894"/>
        <end position="909"/>
    </location>
</feature>
<dbReference type="OrthoDB" id="10255185at2759"/>
<keyword evidence="11" id="KW-1185">Reference proteome</keyword>
<dbReference type="PANTHER" id="PTHR14649:SF1">
    <property type="entry name" value="ZINC FINGER C2HC DOMAIN-CONTAINING PROTEIN 1C"/>
    <property type="match status" value="1"/>
</dbReference>
<keyword evidence="3 6" id="KW-0863">Zinc-finger</keyword>
<feature type="compositionally biased region" description="Low complexity" evidence="8">
    <location>
        <begin position="1228"/>
        <end position="1240"/>
    </location>
</feature>
<feature type="compositionally biased region" description="Polar residues" evidence="8">
    <location>
        <begin position="79"/>
        <end position="91"/>
    </location>
</feature>
<feature type="region of interest" description="Disordered" evidence="8">
    <location>
        <begin position="1"/>
        <end position="23"/>
    </location>
</feature>
<feature type="domain" description="C2HC/C3H-type" evidence="9">
    <location>
        <begin position="1371"/>
        <end position="1400"/>
    </location>
</feature>
<evidence type="ECO:0000313" key="11">
    <source>
        <dbReference type="Proteomes" id="UP000053105"/>
    </source>
</evidence>
<dbReference type="Proteomes" id="UP000053105">
    <property type="component" value="Unassembled WGS sequence"/>
</dbReference>
<feature type="coiled-coil region" evidence="7">
    <location>
        <begin position="39"/>
        <end position="70"/>
    </location>
</feature>
<feature type="compositionally biased region" description="Basic and acidic residues" evidence="8">
    <location>
        <begin position="795"/>
        <end position="809"/>
    </location>
</feature>
<feature type="compositionally biased region" description="Low complexity" evidence="8">
    <location>
        <begin position="1312"/>
        <end position="1336"/>
    </location>
</feature>
<dbReference type="STRING" id="166423.A0A0M9A4V9"/>
<feature type="compositionally biased region" description="Polar residues" evidence="8">
    <location>
        <begin position="11"/>
        <end position="20"/>
    </location>
</feature>
<feature type="region of interest" description="Disordered" evidence="8">
    <location>
        <begin position="353"/>
        <end position="380"/>
    </location>
</feature>
<feature type="region of interest" description="Disordered" evidence="8">
    <location>
        <begin position="887"/>
        <end position="964"/>
    </location>
</feature>
<name>A0A0M9A4V9_9HYME</name>
<dbReference type="Gene3D" id="3.30.160.60">
    <property type="entry name" value="Classic Zinc Finger"/>
    <property type="match status" value="2"/>
</dbReference>
<keyword evidence="2" id="KW-0479">Metal-binding</keyword>
<feature type="compositionally biased region" description="Low complexity" evidence="8">
    <location>
        <begin position="1351"/>
        <end position="1365"/>
    </location>
</feature>
<sequence>MKRKERKKQSKNMAIQSKQLQPHGVSINMETSWVAQELKSNLSNMARFQQKQLQEKEQKLLQLYDQQQQRAYQVVQRGSAGSNGSNHTATISQHTVTKTSSSSHTTSTSQGGKVRQMFDERRQTTVKGIDRSYPLEPLENKPRKQANGNSVQKNGNLTVNRQSVTVRRVARADVNSNLNSGKPVVSYHEEITRESFGPSARQHQGDDEFGNENHVGRYTNGNHRDGMHIEEVMDEDMIERNRMMAKLHLMEYDESLKHRVKNDLESEEFPEDFMVDVPDKLPKQSVTKKLSQAEARLERFKNANVKRGSYVTKNPTTAPKKRSDPIFPAKSTSRYVDVQAEATWKIVNRKNGTLPRNEDRATKAGSYEVRSDRRKKGPASNELRVETLIPETTGETLSADSARYVRRRDDNPRFFCKESEKSATTYAIDTKKLSPELSKDRKQRSDRSRSFTVSGEFEKYPTDLNVTRTSTFKSLKDVVRGKQSPKLLSKDAGKSTASSAIDLKNVRKLPSEMSKDVKERSESLKYFCKESEKSATARAIDPKSAERLIQEVSKVVKDVKRRSESPKFFCKESEKSATTYAIDPKTADKSTRVSLRDMKDVKSPSESPAFFCKESEKSATTYAVEPKTTKRFSAEGVKDIKKRGESPKYFGKESGKPATTHAIDPRATKKFSSGSLRDTKDRTDGPKFFCKESEKSATTYAVDSRSPSVSPDSTKNRESSVPKMEKSQGKKDTIKESMNDRIKRHIKSLKHDAIKRSTFPKYLKHDANHPRGSKSTPPKSSSFPTRECSSSPHFFFREGRKSTRKKSTDDQSISRLPNFSERNIKKRGEGPRIASITDAVKSKSPDFAKISCRKSSTSPQYLSDSDRSTTFMMVTPKTITKPRTEFAYSKSREQSPALSVSKSENAVTDSSRDSSPKYRKIVDSGEETPEFVRRETEQSAATAGLEPRVSRNVIKGSPQGPKSIKQAVLREISTKTKNLLNNVKNKSRSPHNLTAKDSNSTSKDKNMFNRRGSGNTLRSTKLTRDAAKGNSTTKSTNLLNRRGSSNALCSTKLIRDALKRQNGRNRALLATEKSRSEISSDRVQEVTTVNKRVDERAGTSTVGELSAARSSLRSCTSAEMDTDVRGIVMSDECIKQEKLRGTYSRSSNKTAGGRPGSEKLVAKSPSPETTKATETSTRARRTVPAPPSKSPDTVARRPSTELKAQDTKSTRRPTPMKGTEPTGNRKMTTTTTTTTSASTKKSTDVVDGAFLENGLHLRDQTAETKYDNDSLTTKKNDAFVIDFDEQPPKENDAPLPRKSLLRKQSTEKQIASAHSARPPSSVSSTSSGSSMQGQTSGLKSKMASRAKTPISGSTSYKGSASSKTGSAATDALVPCKMCGRRFAQDRITLHEQICTKMMQKKRKQFDTMMYRVKGTDLEPFVKKGLAKKQLERKTRDIDRSEGMERLSLCMFQKSKKPEVKSNWRRKHEDFINAIRSAKQVQAHLAAGGKLSDLPPPPVSDNCDYIQCPHCGRKFNKAAAERHIPKCEHMLHNKPIHSRAPKPKR</sequence>
<feature type="compositionally biased region" description="Polar residues" evidence="8">
    <location>
        <begin position="1029"/>
        <end position="1043"/>
    </location>
</feature>
<evidence type="ECO:0000256" key="3">
    <source>
        <dbReference type="ARBA" id="ARBA00022771"/>
    </source>
</evidence>
<feature type="domain" description="C2HC/C3H-type" evidence="9">
    <location>
        <begin position="1503"/>
        <end position="1532"/>
    </location>
</feature>
<feature type="region of interest" description="Disordered" evidence="8">
    <location>
        <begin position="1302"/>
        <end position="1365"/>
    </location>
</feature>
<dbReference type="GO" id="GO:0008270">
    <property type="term" value="F:zinc ion binding"/>
    <property type="evidence" value="ECO:0007669"/>
    <property type="project" value="UniProtKB-KW"/>
</dbReference>
<feature type="region of interest" description="Disordered" evidence="8">
    <location>
        <begin position="628"/>
        <end position="832"/>
    </location>
</feature>
<evidence type="ECO:0000313" key="10">
    <source>
        <dbReference type="EMBL" id="KOX77290.1"/>
    </source>
</evidence>
<feature type="compositionally biased region" description="Low complexity" evidence="8">
    <location>
        <begin position="773"/>
        <end position="785"/>
    </location>
</feature>
<reference evidence="10 11" key="1">
    <citation type="submission" date="2015-07" db="EMBL/GenBank/DDBJ databases">
        <title>The genome of Melipona quadrifasciata.</title>
        <authorList>
            <person name="Pan H."/>
            <person name="Kapheim K."/>
        </authorList>
    </citation>
    <scope>NUCLEOTIDE SEQUENCE [LARGE SCALE GENOMIC DNA]</scope>
    <source>
        <strain evidence="10">0111107301</strain>
        <tissue evidence="10">Whole body</tissue>
    </source>
</reference>
<evidence type="ECO:0000256" key="4">
    <source>
        <dbReference type="ARBA" id="ARBA00022833"/>
    </source>
</evidence>
<evidence type="ECO:0000256" key="5">
    <source>
        <dbReference type="ARBA" id="ARBA00023054"/>
    </source>
</evidence>
<dbReference type="PANTHER" id="PTHR14649">
    <property type="entry name" value="ZINC FINGER C2HC DOMAIN-CONTAINING PROTEIN 1C"/>
    <property type="match status" value="1"/>
</dbReference>
<protein>
    <submittedName>
        <fullName evidence="10">Zinc finger C2HC domain-containing protein 1C</fullName>
    </submittedName>
</protein>
<feature type="compositionally biased region" description="Polar residues" evidence="8">
    <location>
        <begin position="810"/>
        <end position="821"/>
    </location>
</feature>
<evidence type="ECO:0000256" key="8">
    <source>
        <dbReference type="SAM" id="MobiDB-lite"/>
    </source>
</evidence>
<feature type="region of interest" description="Disordered" evidence="8">
    <location>
        <begin position="77"/>
        <end position="161"/>
    </location>
</feature>
<feature type="compositionally biased region" description="Basic and acidic residues" evidence="8">
    <location>
        <begin position="632"/>
        <end position="655"/>
    </location>
</feature>
<keyword evidence="5 7" id="KW-0175">Coiled coil</keyword>
<proteinExistence type="inferred from homology"/>
<feature type="compositionally biased region" description="Low complexity" evidence="8">
    <location>
        <begin position="92"/>
        <end position="113"/>
    </location>
</feature>
<feature type="region of interest" description="Disordered" evidence="8">
    <location>
        <begin position="586"/>
        <end position="607"/>
    </location>
</feature>
<feature type="compositionally biased region" description="Basic and acidic residues" evidence="8">
    <location>
        <begin position="714"/>
        <end position="741"/>
    </location>
</feature>
<evidence type="ECO:0000256" key="7">
    <source>
        <dbReference type="SAM" id="Coils"/>
    </source>
</evidence>
<dbReference type="PROSITE" id="PS52027">
    <property type="entry name" value="ZF_C2HC_C3H"/>
    <property type="match status" value="2"/>
</dbReference>
<feature type="compositionally biased region" description="Basic and acidic residues" evidence="8">
    <location>
        <begin position="1194"/>
        <end position="1209"/>
    </location>
</feature>
<feature type="compositionally biased region" description="Polar residues" evidence="8">
    <location>
        <begin position="146"/>
        <end position="161"/>
    </location>
</feature>
<dbReference type="EMBL" id="KQ435733">
    <property type="protein sequence ID" value="KOX77290.1"/>
    <property type="molecule type" value="Genomic_DNA"/>
</dbReference>
<evidence type="ECO:0000259" key="9">
    <source>
        <dbReference type="PROSITE" id="PS52027"/>
    </source>
</evidence>
<dbReference type="InterPro" id="IPR049899">
    <property type="entry name" value="Znf_C2HC_C3H"/>
</dbReference>
<feature type="compositionally biased region" description="Polar residues" evidence="8">
    <location>
        <begin position="1166"/>
        <end position="1176"/>
    </location>
</feature>
<keyword evidence="4" id="KW-0862">Zinc</keyword>
<feature type="compositionally biased region" description="Basic and acidic residues" evidence="8">
    <location>
        <begin position="910"/>
        <end position="923"/>
    </location>
</feature>
<evidence type="ECO:0000256" key="6">
    <source>
        <dbReference type="PROSITE-ProRule" id="PRU01371"/>
    </source>
</evidence>
<evidence type="ECO:0000256" key="1">
    <source>
        <dbReference type="ARBA" id="ARBA00010843"/>
    </source>
</evidence>
<dbReference type="InterPro" id="IPR026104">
    <property type="entry name" value="ZNF_C2HC_dom_1C"/>
</dbReference>
<feature type="region of interest" description="Disordered" evidence="8">
    <location>
        <begin position="982"/>
        <end position="1043"/>
    </location>
</feature>
<organism evidence="10 11">
    <name type="scientific">Melipona quadrifasciata</name>
    <dbReference type="NCBI Taxonomy" id="166423"/>
    <lineage>
        <taxon>Eukaryota</taxon>
        <taxon>Metazoa</taxon>
        <taxon>Ecdysozoa</taxon>
        <taxon>Arthropoda</taxon>
        <taxon>Hexapoda</taxon>
        <taxon>Insecta</taxon>
        <taxon>Pterygota</taxon>
        <taxon>Neoptera</taxon>
        <taxon>Endopterygota</taxon>
        <taxon>Hymenoptera</taxon>
        <taxon>Apocrita</taxon>
        <taxon>Aculeata</taxon>
        <taxon>Apoidea</taxon>
        <taxon>Anthophila</taxon>
        <taxon>Apidae</taxon>
        <taxon>Melipona</taxon>
    </lineage>
</organism>
<comment type="similarity">
    <text evidence="1">Belongs to the ZC2HC1 family.</text>
</comment>
<accession>A0A0M9A4V9</accession>
<feature type="compositionally biased region" description="Basic and acidic residues" evidence="8">
    <location>
        <begin position="586"/>
        <end position="603"/>
    </location>
</feature>
<feature type="compositionally biased region" description="Basic residues" evidence="8">
    <location>
        <begin position="1"/>
        <end position="10"/>
    </location>
</feature>
<feature type="compositionally biased region" description="Polar residues" evidence="8">
    <location>
        <begin position="990"/>
        <end position="1001"/>
    </location>
</feature>
<gene>
    <name evidence="10" type="ORF">WN51_10896</name>
</gene>
<feature type="region of interest" description="Disordered" evidence="8">
    <location>
        <begin position="1140"/>
        <end position="1241"/>
    </location>
</feature>